<dbReference type="PANTHER" id="PTHR42887:SF2">
    <property type="entry name" value="OS12G0638800 PROTEIN"/>
    <property type="match status" value="1"/>
</dbReference>
<dbReference type="SUPFAM" id="SSF51905">
    <property type="entry name" value="FAD/NAD(P)-binding domain"/>
    <property type="match status" value="1"/>
</dbReference>
<comment type="caution">
    <text evidence="6">The sequence shown here is derived from an EMBL/GenBank/DDBJ whole genome shotgun (WGS) entry which is preliminary data.</text>
</comment>
<keyword evidence="7" id="KW-1185">Reference proteome</keyword>
<dbReference type="RefSeq" id="WP_046153995.1">
    <property type="nucleotide sequence ID" value="NZ_CADFGU010000001.1"/>
</dbReference>
<dbReference type="SUPFAM" id="SSF160996">
    <property type="entry name" value="HI0933 insert domain-like"/>
    <property type="match status" value="2"/>
</dbReference>
<comment type="cofactor">
    <cofactor evidence="1">
        <name>FAD</name>
        <dbReference type="ChEBI" id="CHEBI:57692"/>
    </cofactor>
</comment>
<dbReference type="PRINTS" id="PR00411">
    <property type="entry name" value="PNDRDTASEI"/>
</dbReference>
<feature type="domain" description="RsdA/BaiN/AoA(So)-like insert" evidence="5">
    <location>
        <begin position="202"/>
        <end position="331"/>
    </location>
</feature>
<evidence type="ECO:0000256" key="2">
    <source>
        <dbReference type="ARBA" id="ARBA00022630"/>
    </source>
</evidence>
<sequence>MEYFDIAVIGAGAAGMMSAAVAGQQGRRVVLLDHAERIGEKIRISGGGRCNFTNQDATPSNYLSRNPHFARSALSRYTPADFLTLLRRHHVKWHEKHRGQLFCDDSSQDIIDVLLRECATGRVSVRHPVRIADVRPVAAGASSGAAAGGRAPVRFVIATDGGELGVHSVVIATGGLSIPKIGATGFAFALATQWGLPVVTPEPALVPLTFTSAQWSAFSALSGLSLEVGITVVDAGIPDIASGTRRGTRGTFNAPPRFIEDLLLTHRGLSGPGVLQASSYWRAPGTLSIDLLPGVDAAEALLAQKSGSRRQLATVLAEWLPARLANAWIDDWRGDGVSSDTHASRIASSEGREGACAQAMGLAADARLADIGDKALRDLGRRLNDWRVLPAGTEGWRKAEVTRGGVDTEVLSSATMEVKSMPGAYFIGEAVDVTGWLGGYNFQWAWASGVAAGRAAAESAAVAVGPV</sequence>
<evidence type="ECO:0000259" key="4">
    <source>
        <dbReference type="Pfam" id="PF03486"/>
    </source>
</evidence>
<dbReference type="InterPro" id="IPR057661">
    <property type="entry name" value="RsdA/BaiN/AoA(So)_Rossmann"/>
</dbReference>
<evidence type="ECO:0000256" key="3">
    <source>
        <dbReference type="ARBA" id="ARBA00022827"/>
    </source>
</evidence>
<organism evidence="6 7">
    <name type="scientific">Robbsia andropogonis</name>
    <dbReference type="NCBI Taxonomy" id="28092"/>
    <lineage>
        <taxon>Bacteria</taxon>
        <taxon>Pseudomonadati</taxon>
        <taxon>Pseudomonadota</taxon>
        <taxon>Betaproteobacteria</taxon>
        <taxon>Burkholderiales</taxon>
        <taxon>Burkholderiaceae</taxon>
        <taxon>Robbsia</taxon>
    </lineage>
</organism>
<gene>
    <name evidence="6" type="ORF">WM40_22135</name>
</gene>
<accession>A0A0F5JVF7</accession>
<keyword evidence="3" id="KW-0274">FAD</keyword>
<feature type="domain" description="RsdA/BaiN/AoA(So)-like Rossmann fold-like" evidence="4">
    <location>
        <begin position="5"/>
        <end position="454"/>
    </location>
</feature>
<dbReference type="Pfam" id="PF22780">
    <property type="entry name" value="HI0933_like_1st"/>
    <property type="match status" value="1"/>
</dbReference>
<dbReference type="Pfam" id="PF03486">
    <property type="entry name" value="HI0933_like"/>
    <property type="match status" value="1"/>
</dbReference>
<dbReference type="NCBIfam" id="TIGR00275">
    <property type="entry name" value="aminoacetone oxidase family FAD-binding enzyme"/>
    <property type="match status" value="1"/>
</dbReference>
<dbReference type="Gene3D" id="3.50.50.60">
    <property type="entry name" value="FAD/NAD(P)-binding domain"/>
    <property type="match status" value="1"/>
</dbReference>
<protein>
    <submittedName>
        <fullName evidence="6">Membrane protein</fullName>
    </submittedName>
</protein>
<evidence type="ECO:0000256" key="1">
    <source>
        <dbReference type="ARBA" id="ARBA00001974"/>
    </source>
</evidence>
<dbReference type="InterPro" id="IPR004792">
    <property type="entry name" value="BaiN-like"/>
</dbReference>
<dbReference type="OrthoDB" id="9773233at2"/>
<dbReference type="PANTHER" id="PTHR42887">
    <property type="entry name" value="OS12G0638800 PROTEIN"/>
    <property type="match status" value="1"/>
</dbReference>
<dbReference type="Proteomes" id="UP000033618">
    <property type="component" value="Unassembled WGS sequence"/>
</dbReference>
<dbReference type="InterPro" id="IPR036188">
    <property type="entry name" value="FAD/NAD-bd_sf"/>
</dbReference>
<dbReference type="Gene3D" id="1.10.8.260">
    <property type="entry name" value="HI0933 insert domain-like"/>
    <property type="match status" value="1"/>
</dbReference>
<dbReference type="Gene3D" id="2.40.30.10">
    <property type="entry name" value="Translation factors"/>
    <property type="match status" value="1"/>
</dbReference>
<dbReference type="InterPro" id="IPR055178">
    <property type="entry name" value="RsdA/BaiN/AoA(So)-like_dom"/>
</dbReference>
<dbReference type="EMBL" id="LAQU01000036">
    <property type="protein sequence ID" value="KKB61645.1"/>
    <property type="molecule type" value="Genomic_DNA"/>
</dbReference>
<evidence type="ECO:0000313" key="6">
    <source>
        <dbReference type="EMBL" id="KKB61645.1"/>
    </source>
</evidence>
<proteinExistence type="predicted"/>
<dbReference type="STRING" id="28092.WM40_22135"/>
<dbReference type="AlphaFoldDB" id="A0A0F5JVF7"/>
<evidence type="ECO:0000259" key="5">
    <source>
        <dbReference type="Pfam" id="PF22780"/>
    </source>
</evidence>
<keyword evidence="2" id="KW-0285">Flavoprotein</keyword>
<evidence type="ECO:0000313" key="7">
    <source>
        <dbReference type="Proteomes" id="UP000033618"/>
    </source>
</evidence>
<name>A0A0F5JVF7_9BURK</name>
<reference evidence="6 7" key="1">
    <citation type="submission" date="2015-03" db="EMBL/GenBank/DDBJ databases">
        <title>Draft Genome Sequence of Burkholderia andropogonis type strain ICMP2807, isolated from Sorghum bicolor.</title>
        <authorList>
            <person name="Lopes-Santos L."/>
            <person name="Castro D.B."/>
            <person name="Ottoboni L.M."/>
            <person name="Park D."/>
            <person name="Weirc B.S."/>
            <person name="Destefano S.A."/>
        </authorList>
    </citation>
    <scope>NUCLEOTIDE SEQUENCE [LARGE SCALE GENOMIC DNA]</scope>
    <source>
        <strain evidence="6 7">ICMP2807</strain>
    </source>
</reference>
<dbReference type="InterPro" id="IPR023166">
    <property type="entry name" value="BaiN-like_dom_sf"/>
</dbReference>
<dbReference type="PATRIC" id="fig|28092.6.peg.5207"/>